<sequence length="195" mass="22877">MSKTQNETIKKTVIPDEVVINKIYLVRDQKVMLDSDLAELYGVETKRLNEQVRRNMARFPEDFMFTLTRDEFENLKSQIATSSWGGRRKLPNAFTEHGVLMLSSVLNSERAIQVNIQIMRIYTKIREMLLAHKDVFLREEQVELISFMKPKNITAAQKRLFANCKILSIDMKNNGRDRADDSLKKFRIFILGFLW</sequence>
<protein>
    <recommendedName>
        <fullName evidence="1">KilA-N DNA-binding domain-containing protein</fullName>
    </recommendedName>
</protein>
<dbReference type="Pfam" id="PF10543">
    <property type="entry name" value="ORF6N"/>
    <property type="match status" value="1"/>
</dbReference>
<organism evidence="2 3">
    <name type="scientific">Parapedobacter defluvii</name>
    <dbReference type="NCBI Taxonomy" id="2045106"/>
    <lineage>
        <taxon>Bacteria</taxon>
        <taxon>Pseudomonadati</taxon>
        <taxon>Bacteroidota</taxon>
        <taxon>Sphingobacteriia</taxon>
        <taxon>Sphingobacteriales</taxon>
        <taxon>Sphingobacteriaceae</taxon>
        <taxon>Parapedobacter</taxon>
    </lineage>
</organism>
<dbReference type="Proteomes" id="UP000597338">
    <property type="component" value="Unassembled WGS sequence"/>
</dbReference>
<evidence type="ECO:0000313" key="3">
    <source>
        <dbReference type="Proteomes" id="UP000597338"/>
    </source>
</evidence>
<evidence type="ECO:0000259" key="1">
    <source>
        <dbReference type="Pfam" id="PF10543"/>
    </source>
</evidence>
<proteinExistence type="predicted"/>
<reference evidence="3" key="1">
    <citation type="journal article" date="2019" name="Int. J. Syst. Evol. Microbiol.">
        <title>The Global Catalogue of Microorganisms (GCM) 10K type strain sequencing project: providing services to taxonomists for standard genome sequencing and annotation.</title>
        <authorList>
            <consortium name="The Broad Institute Genomics Platform"/>
            <consortium name="The Broad Institute Genome Sequencing Center for Infectious Disease"/>
            <person name="Wu L."/>
            <person name="Ma J."/>
        </authorList>
    </citation>
    <scope>NUCLEOTIDE SEQUENCE [LARGE SCALE GENOMIC DNA]</scope>
    <source>
        <strain evidence="3">CGMCC 1.15342</strain>
    </source>
</reference>
<accession>A0ABQ1MMT1</accession>
<comment type="caution">
    <text evidence="2">The sequence shown here is derived from an EMBL/GenBank/DDBJ whole genome shotgun (WGS) entry which is preliminary data.</text>
</comment>
<name>A0ABQ1MMT1_9SPHI</name>
<evidence type="ECO:0000313" key="2">
    <source>
        <dbReference type="EMBL" id="GGC39892.1"/>
    </source>
</evidence>
<gene>
    <name evidence="2" type="ORF">GCM10011386_34960</name>
</gene>
<keyword evidence="3" id="KW-1185">Reference proteome</keyword>
<dbReference type="EMBL" id="BMIK01000015">
    <property type="protein sequence ID" value="GGC39892.1"/>
    <property type="molecule type" value="Genomic_DNA"/>
</dbReference>
<dbReference type="InterPro" id="IPR018873">
    <property type="entry name" value="KilA-N_DNA-bd_domain"/>
</dbReference>
<feature type="domain" description="KilA-N DNA-binding" evidence="1">
    <location>
        <begin position="21"/>
        <end position="105"/>
    </location>
</feature>
<dbReference type="RefSeq" id="WP_188752762.1">
    <property type="nucleotide sequence ID" value="NZ_BMIK01000015.1"/>
</dbReference>